<gene>
    <name evidence="1" type="ORF">CK203_040000</name>
</gene>
<comment type="caution">
    <text evidence="1">The sequence shown here is derived from an EMBL/GenBank/DDBJ whole genome shotgun (WGS) entry which is preliminary data.</text>
</comment>
<dbReference type="EMBL" id="QGNW01000149">
    <property type="protein sequence ID" value="RVW91087.1"/>
    <property type="molecule type" value="Genomic_DNA"/>
</dbReference>
<sequence length="310" mass="35955">MEKAICFFLSPSFDVRVSGFSRFTSQRHINAVDSYLNSVKLSSKDASLAKLRLHLHLNDVESRSLIDSWIDVALERKVKELDLFTLPEEGREESLTACRLKFLLPQQLLFSVYGVSYWKSVGLGIRCTQLQRIEISHHQLKRLDLSLTEKQSKAKLKIDTPNLQSFKYGGHRMPLASLISSMNTSSLQEAEIHFLSFDNYSHLFIPQLKEFFEKLKHCQVIKLLIKPNGSYITSSTTKEHPKCCTTCTTKCWRHYLEDVQIDGDESRLEINGITAMPELSTFMNCEVRFRLKWRSQLLYNIRLLYTLYTN</sequence>
<dbReference type="InterPro" id="IPR050232">
    <property type="entry name" value="FBL13/AtMIF1-like"/>
</dbReference>
<name>A0A438I316_VITVI</name>
<reference evidence="1 2" key="1">
    <citation type="journal article" date="2018" name="PLoS Genet.">
        <title>Population sequencing reveals clonal diversity and ancestral inbreeding in the grapevine cultivar Chardonnay.</title>
        <authorList>
            <person name="Roach M.J."/>
            <person name="Johnson D.L."/>
            <person name="Bohlmann J."/>
            <person name="van Vuuren H.J."/>
            <person name="Jones S.J."/>
            <person name="Pretorius I.S."/>
            <person name="Schmidt S.A."/>
            <person name="Borneman A.R."/>
        </authorList>
    </citation>
    <scope>NUCLEOTIDE SEQUENCE [LARGE SCALE GENOMIC DNA]</scope>
    <source>
        <strain evidence="2">cv. Chardonnay</strain>
        <tissue evidence="1">Leaf</tissue>
    </source>
</reference>
<dbReference type="PANTHER" id="PTHR31900">
    <property type="entry name" value="F-BOX/RNI SUPERFAMILY PROTEIN-RELATED"/>
    <property type="match status" value="1"/>
</dbReference>
<evidence type="ECO:0000313" key="2">
    <source>
        <dbReference type="Proteomes" id="UP000288805"/>
    </source>
</evidence>
<accession>A0A438I316</accession>
<proteinExistence type="predicted"/>
<organism evidence="1 2">
    <name type="scientific">Vitis vinifera</name>
    <name type="common">Grape</name>
    <dbReference type="NCBI Taxonomy" id="29760"/>
    <lineage>
        <taxon>Eukaryota</taxon>
        <taxon>Viridiplantae</taxon>
        <taxon>Streptophyta</taxon>
        <taxon>Embryophyta</taxon>
        <taxon>Tracheophyta</taxon>
        <taxon>Spermatophyta</taxon>
        <taxon>Magnoliopsida</taxon>
        <taxon>eudicotyledons</taxon>
        <taxon>Gunneridae</taxon>
        <taxon>Pentapetalae</taxon>
        <taxon>rosids</taxon>
        <taxon>Vitales</taxon>
        <taxon>Vitaceae</taxon>
        <taxon>Viteae</taxon>
        <taxon>Vitis</taxon>
    </lineage>
</organism>
<dbReference type="Proteomes" id="UP000288805">
    <property type="component" value="Unassembled WGS sequence"/>
</dbReference>
<protein>
    <recommendedName>
        <fullName evidence="3">FBD domain-containing protein</fullName>
    </recommendedName>
</protein>
<evidence type="ECO:0008006" key="3">
    <source>
        <dbReference type="Google" id="ProtNLM"/>
    </source>
</evidence>
<evidence type="ECO:0000313" key="1">
    <source>
        <dbReference type="EMBL" id="RVW91087.1"/>
    </source>
</evidence>
<dbReference type="PANTHER" id="PTHR31900:SF27">
    <property type="entry name" value="FBD DOMAIN-CONTAINING PROTEIN"/>
    <property type="match status" value="1"/>
</dbReference>
<dbReference type="AlphaFoldDB" id="A0A438I316"/>